<accession>A0A5J5EU48</accession>
<comment type="caution">
    <text evidence="2">The sequence shown here is derived from an EMBL/GenBank/DDBJ whole genome shotgun (WGS) entry which is preliminary data.</text>
</comment>
<dbReference type="Proteomes" id="UP000326924">
    <property type="component" value="Unassembled WGS sequence"/>
</dbReference>
<feature type="region of interest" description="Disordered" evidence="1">
    <location>
        <begin position="97"/>
        <end position="140"/>
    </location>
</feature>
<feature type="compositionally biased region" description="Acidic residues" evidence="1">
    <location>
        <begin position="101"/>
        <end position="112"/>
    </location>
</feature>
<feature type="compositionally biased region" description="Basic and acidic residues" evidence="1">
    <location>
        <begin position="113"/>
        <end position="123"/>
    </location>
</feature>
<name>A0A5J5EU48_9PEZI</name>
<evidence type="ECO:0000313" key="2">
    <source>
        <dbReference type="EMBL" id="KAA8902288.1"/>
    </source>
</evidence>
<dbReference type="EMBL" id="VXIS01000133">
    <property type="protein sequence ID" value="KAA8902288.1"/>
    <property type="molecule type" value="Genomic_DNA"/>
</dbReference>
<proteinExistence type="predicted"/>
<sequence length="288" mass="32804">MTIADEYRQYGLAAPGREIYHLHKETGSASRWARVLTVAFNSLSLNTRYRDVFVGLYVAAARNIHYRFGTQMWATCIRRQKHFGNWKRRPLPHDPVLELPQELEADETDDDERPDREKDDHDACGVGGARRRHELSEDDHDARGVGGACRRYERSGTTGVMVIILNSAVVAMNFWKMIMTPWICGAGFGRRRHELSQDEDDARGVGGAVTLRDYRELEEEIQWATQKRIDDMMHRLKGIVTTFHEQANLTVCARLEEMLTNTASRDGAECEVQLANALEAKLALLVSM</sequence>
<dbReference type="InParanoid" id="A0A5J5EU48"/>
<reference evidence="2 3" key="1">
    <citation type="submission" date="2019-09" db="EMBL/GenBank/DDBJ databases">
        <title>Draft genome of the ectomycorrhizal ascomycete Sphaerosporella brunnea.</title>
        <authorList>
            <consortium name="DOE Joint Genome Institute"/>
            <person name="Benucci G.M."/>
            <person name="Marozzi G."/>
            <person name="Antonielli L."/>
            <person name="Sanchez S."/>
            <person name="Marco P."/>
            <person name="Wang X."/>
            <person name="Falini L.B."/>
            <person name="Barry K."/>
            <person name="Haridas S."/>
            <person name="Lipzen A."/>
            <person name="Labutti K."/>
            <person name="Grigoriev I.V."/>
            <person name="Murat C."/>
            <person name="Martin F."/>
            <person name="Albertini E."/>
            <person name="Donnini D."/>
            <person name="Bonito G."/>
        </authorList>
    </citation>
    <scope>NUCLEOTIDE SEQUENCE [LARGE SCALE GENOMIC DNA]</scope>
    <source>
        <strain evidence="2 3">Sb_GMNB300</strain>
    </source>
</reference>
<keyword evidence="3" id="KW-1185">Reference proteome</keyword>
<evidence type="ECO:0000256" key="1">
    <source>
        <dbReference type="SAM" id="MobiDB-lite"/>
    </source>
</evidence>
<organism evidence="2 3">
    <name type="scientific">Sphaerosporella brunnea</name>
    <dbReference type="NCBI Taxonomy" id="1250544"/>
    <lineage>
        <taxon>Eukaryota</taxon>
        <taxon>Fungi</taxon>
        <taxon>Dikarya</taxon>
        <taxon>Ascomycota</taxon>
        <taxon>Pezizomycotina</taxon>
        <taxon>Pezizomycetes</taxon>
        <taxon>Pezizales</taxon>
        <taxon>Pyronemataceae</taxon>
        <taxon>Sphaerosporella</taxon>
    </lineage>
</organism>
<evidence type="ECO:0000313" key="3">
    <source>
        <dbReference type="Proteomes" id="UP000326924"/>
    </source>
</evidence>
<gene>
    <name evidence="2" type="ORF">FN846DRAFT_908578</name>
</gene>
<protein>
    <submittedName>
        <fullName evidence="2">Uncharacterized protein</fullName>
    </submittedName>
</protein>
<dbReference type="AlphaFoldDB" id="A0A5J5EU48"/>